<evidence type="ECO:0000313" key="2">
    <source>
        <dbReference type="EMBL" id="MEN2768886.1"/>
    </source>
</evidence>
<protein>
    <submittedName>
        <fullName evidence="2">GNAT family N-acetyltransferase</fullName>
    </submittedName>
</protein>
<dbReference type="Gene3D" id="3.40.630.30">
    <property type="match status" value="1"/>
</dbReference>
<feature type="domain" description="N-acetyltransferase" evidence="1">
    <location>
        <begin position="2"/>
        <end position="155"/>
    </location>
</feature>
<organism evidence="2 3">
    <name type="scientific">Ornithinibacillus xuwenensis</name>
    <dbReference type="NCBI Taxonomy" id="3144668"/>
    <lineage>
        <taxon>Bacteria</taxon>
        <taxon>Bacillati</taxon>
        <taxon>Bacillota</taxon>
        <taxon>Bacilli</taxon>
        <taxon>Bacillales</taxon>
        <taxon>Bacillaceae</taxon>
        <taxon>Ornithinibacillus</taxon>
    </lineage>
</organism>
<gene>
    <name evidence="2" type="ORF">ABC228_17065</name>
</gene>
<dbReference type="RefSeq" id="WP_345826385.1">
    <property type="nucleotide sequence ID" value="NZ_JBDIML010000008.1"/>
</dbReference>
<dbReference type="InterPro" id="IPR000182">
    <property type="entry name" value="GNAT_dom"/>
</dbReference>
<comment type="caution">
    <text evidence="2">The sequence shown here is derived from an EMBL/GenBank/DDBJ whole genome shotgun (WGS) entry which is preliminary data.</text>
</comment>
<evidence type="ECO:0000259" key="1">
    <source>
        <dbReference type="PROSITE" id="PS51186"/>
    </source>
</evidence>
<dbReference type="CDD" id="cd04301">
    <property type="entry name" value="NAT_SF"/>
    <property type="match status" value="1"/>
</dbReference>
<evidence type="ECO:0000313" key="3">
    <source>
        <dbReference type="Proteomes" id="UP001444625"/>
    </source>
</evidence>
<keyword evidence="3" id="KW-1185">Reference proteome</keyword>
<accession>A0ABU9XMD5</accession>
<sequence>MITFVKSDINQIYVEQKIFNSNTEYNSIAFNKKHLENKDILDQYSESEKLKTERYLVSKDESIIGILEYGMSSPRAKKPWLSLLIIDNRYQGQGYAKETYYAYENLMKDKQVESIQIAVHAINKKALNFWTTLGFEKYDERLFEGNHYYSLEKQL</sequence>
<reference evidence="2 3" key="1">
    <citation type="submission" date="2024-05" db="EMBL/GenBank/DDBJ databases">
        <authorList>
            <person name="Haq I."/>
            <person name="Ullah Z."/>
            <person name="Ahmad R."/>
            <person name="Li M."/>
            <person name="Tong Y."/>
        </authorList>
    </citation>
    <scope>NUCLEOTIDE SEQUENCE [LARGE SCALE GENOMIC DNA]</scope>
    <source>
        <strain evidence="2 3">16A2E</strain>
    </source>
</reference>
<name>A0ABU9XMD5_9BACI</name>
<dbReference type="Pfam" id="PF00583">
    <property type="entry name" value="Acetyltransf_1"/>
    <property type="match status" value="1"/>
</dbReference>
<dbReference type="PROSITE" id="PS51186">
    <property type="entry name" value="GNAT"/>
    <property type="match status" value="1"/>
</dbReference>
<dbReference type="EMBL" id="JBDIML010000008">
    <property type="protein sequence ID" value="MEN2768886.1"/>
    <property type="molecule type" value="Genomic_DNA"/>
</dbReference>
<dbReference type="Proteomes" id="UP001444625">
    <property type="component" value="Unassembled WGS sequence"/>
</dbReference>
<dbReference type="SUPFAM" id="SSF55729">
    <property type="entry name" value="Acyl-CoA N-acyltransferases (Nat)"/>
    <property type="match status" value="1"/>
</dbReference>
<dbReference type="InterPro" id="IPR016181">
    <property type="entry name" value="Acyl_CoA_acyltransferase"/>
</dbReference>
<proteinExistence type="predicted"/>